<evidence type="ECO:0000313" key="3">
    <source>
        <dbReference type="EMBL" id="MBW4709591.1"/>
    </source>
</evidence>
<dbReference type="GO" id="GO:0003899">
    <property type="term" value="F:DNA-directed RNA polymerase activity"/>
    <property type="evidence" value="ECO:0007669"/>
    <property type="project" value="InterPro"/>
</dbReference>
<name>A0A9X1JZN8_9RHOB</name>
<dbReference type="GO" id="GO:0003677">
    <property type="term" value="F:DNA binding"/>
    <property type="evidence" value="ECO:0007669"/>
    <property type="project" value="InterPro"/>
</dbReference>
<evidence type="ECO:0000259" key="2">
    <source>
        <dbReference type="SMART" id="SM00400"/>
    </source>
</evidence>
<dbReference type="Pfam" id="PF01807">
    <property type="entry name" value="Zn_ribbon_DnaG"/>
    <property type="match status" value="1"/>
</dbReference>
<dbReference type="Pfam" id="PF23639">
    <property type="entry name" value="DUF7146"/>
    <property type="match status" value="1"/>
</dbReference>
<dbReference type="AlphaFoldDB" id="A0A9X1JZN8"/>
<proteinExistence type="predicted"/>
<dbReference type="InterPro" id="IPR002694">
    <property type="entry name" value="Znf_CHC2"/>
</dbReference>
<dbReference type="Proteomes" id="UP001138661">
    <property type="component" value="Unassembled WGS sequence"/>
</dbReference>
<protein>
    <recommendedName>
        <fullName evidence="2">Zinc finger CHC2-type domain-containing protein</fullName>
    </recommendedName>
</protein>
<accession>A0A9X1JZN8</accession>
<dbReference type="GO" id="GO:0008270">
    <property type="term" value="F:zinc ion binding"/>
    <property type="evidence" value="ECO:0007669"/>
    <property type="project" value="InterPro"/>
</dbReference>
<dbReference type="PANTHER" id="PTHR30313">
    <property type="entry name" value="DNA PRIMASE"/>
    <property type="match status" value="1"/>
</dbReference>
<evidence type="ECO:0000256" key="1">
    <source>
        <dbReference type="SAM" id="MobiDB-lite"/>
    </source>
</evidence>
<keyword evidence="4" id="KW-1185">Reference proteome</keyword>
<comment type="caution">
    <text evidence="3">The sequence shown here is derived from an EMBL/GenBank/DDBJ whole genome shotgun (WGS) entry which is preliminary data.</text>
</comment>
<feature type="region of interest" description="Disordered" evidence="1">
    <location>
        <begin position="291"/>
        <end position="313"/>
    </location>
</feature>
<dbReference type="RefSeq" id="WP_219505312.1">
    <property type="nucleotide sequence ID" value="NZ_JAHXDN010000005.1"/>
</dbReference>
<dbReference type="PANTHER" id="PTHR30313:SF2">
    <property type="entry name" value="DNA PRIMASE"/>
    <property type="match status" value="1"/>
</dbReference>
<dbReference type="InterPro" id="IPR055570">
    <property type="entry name" value="DUF7146"/>
</dbReference>
<dbReference type="InterPro" id="IPR050219">
    <property type="entry name" value="DnaG_primase"/>
</dbReference>
<dbReference type="EMBL" id="JAHXDN010000005">
    <property type="protein sequence ID" value="MBW4709591.1"/>
    <property type="molecule type" value="Genomic_DNA"/>
</dbReference>
<sequence>MALSDDVKKQVSLVDEAERVVTWDTRKSSPKRGDYWSPCPFHGEATPSFHVTEKPGTPGQFYCFGCFAKGSVIDFVMALDGVSFGEAVKRLADSGGVGRVVDPAQQKRVRDEAAARQAAAEAEAEAEAEQRHASALRLWKDCAPNHIGPVADYLIGRGIDLDALGGVPPTLRYHPNLPARSESGQIIYRGPAMVAAIGRGRLVGVHRTWIDGPTRARLPDGTKVPKASLGRTGSIYGQPVRLTPPAPGGDMIVGEGIETTLAGLVRFRRDMGDKVAAECALNLGAMTGPADPDAPAEGVSSATGKALPSPRPLFDTDRPGWLPAEPVHFCMILTDPSTKCPETARLNAERARAKISPRCTHAASLAIPLDRWDHGEDFADLAQKGLLK</sequence>
<feature type="domain" description="Zinc finger CHC2-type" evidence="2">
    <location>
        <begin position="35"/>
        <end position="92"/>
    </location>
</feature>
<dbReference type="GO" id="GO:0006269">
    <property type="term" value="P:DNA replication, synthesis of primer"/>
    <property type="evidence" value="ECO:0007669"/>
    <property type="project" value="TreeGrafter"/>
</dbReference>
<organism evidence="3 4">
    <name type="scientific">Roseobacter insulae</name>
    <dbReference type="NCBI Taxonomy" id="2859783"/>
    <lineage>
        <taxon>Bacteria</taxon>
        <taxon>Pseudomonadati</taxon>
        <taxon>Pseudomonadota</taxon>
        <taxon>Alphaproteobacteria</taxon>
        <taxon>Rhodobacterales</taxon>
        <taxon>Roseobacteraceae</taxon>
        <taxon>Roseobacter</taxon>
    </lineage>
</organism>
<evidence type="ECO:0000313" key="4">
    <source>
        <dbReference type="Proteomes" id="UP001138661"/>
    </source>
</evidence>
<reference evidence="3" key="1">
    <citation type="submission" date="2021-07" db="EMBL/GenBank/DDBJ databases">
        <title>Roseobacter insulae sp. nov., isolated from a tidal flat.</title>
        <authorList>
            <person name="Park S."/>
            <person name="Yoon J.-H."/>
        </authorList>
    </citation>
    <scope>NUCLEOTIDE SEQUENCE</scope>
    <source>
        <strain evidence="3">YSTF-M11</strain>
    </source>
</reference>
<dbReference type="SMART" id="SM00400">
    <property type="entry name" value="ZnF_CHCC"/>
    <property type="match status" value="1"/>
</dbReference>
<gene>
    <name evidence="3" type="ORF">KX928_17530</name>
</gene>
<dbReference type="GO" id="GO:0005737">
    <property type="term" value="C:cytoplasm"/>
    <property type="evidence" value="ECO:0007669"/>
    <property type="project" value="TreeGrafter"/>
</dbReference>